<organism evidence="2 3">
    <name type="scientific">Paraburkholderia piptadeniae</name>
    <dbReference type="NCBI Taxonomy" id="1701573"/>
    <lineage>
        <taxon>Bacteria</taxon>
        <taxon>Pseudomonadati</taxon>
        <taxon>Pseudomonadota</taxon>
        <taxon>Betaproteobacteria</taxon>
        <taxon>Burkholderiales</taxon>
        <taxon>Burkholderiaceae</taxon>
        <taxon>Paraburkholderia</taxon>
    </lineage>
</organism>
<accession>A0A1N7SR11</accession>
<gene>
    <name evidence="2" type="ORF">BN2476_710031</name>
</gene>
<dbReference type="RefSeq" id="WP_087738613.1">
    <property type="nucleotide sequence ID" value="NZ_CYGY02000071.1"/>
</dbReference>
<dbReference type="Proteomes" id="UP000195569">
    <property type="component" value="Unassembled WGS sequence"/>
</dbReference>
<dbReference type="EMBL" id="CYGY02000071">
    <property type="protein sequence ID" value="SIT49785.1"/>
    <property type="molecule type" value="Genomic_DNA"/>
</dbReference>
<dbReference type="AlphaFoldDB" id="A0A1N7SR11"/>
<evidence type="ECO:0000313" key="3">
    <source>
        <dbReference type="Proteomes" id="UP000195569"/>
    </source>
</evidence>
<protein>
    <submittedName>
        <fullName evidence="2">Uncharacterized protein</fullName>
    </submittedName>
</protein>
<name>A0A1N7SR11_9BURK</name>
<keyword evidence="3" id="KW-1185">Reference proteome</keyword>
<reference evidence="2" key="1">
    <citation type="submission" date="2016-12" db="EMBL/GenBank/DDBJ databases">
        <authorList>
            <person name="Moulin L."/>
        </authorList>
    </citation>
    <scope>NUCLEOTIDE SEQUENCE [LARGE SCALE GENOMIC DNA]</scope>
    <source>
        <strain evidence="2">STM 7183</strain>
    </source>
</reference>
<proteinExistence type="predicted"/>
<evidence type="ECO:0000313" key="2">
    <source>
        <dbReference type="EMBL" id="SIT49785.1"/>
    </source>
</evidence>
<comment type="caution">
    <text evidence="2">The sequence shown here is derived from an EMBL/GenBank/DDBJ whole genome shotgun (WGS) entry which is preliminary data.</text>
</comment>
<evidence type="ECO:0000256" key="1">
    <source>
        <dbReference type="SAM" id="MobiDB-lite"/>
    </source>
</evidence>
<sequence>MPSIKTQTPHAMLEDVAPESRPRSATDEHRLVLAHAMQQLPMMPRIAAWFAARRDRKKSPYGITLNLHREKKVRNIATRDAYCSREAHVRY</sequence>
<feature type="region of interest" description="Disordered" evidence="1">
    <location>
        <begin position="1"/>
        <end position="26"/>
    </location>
</feature>